<dbReference type="InterPro" id="IPR058345">
    <property type="entry name" value="DUF8032"/>
</dbReference>
<comment type="caution">
    <text evidence="3">The sequence shown here is derived from an EMBL/GenBank/DDBJ whole genome shotgun (WGS) entry which is preliminary data.</text>
</comment>
<feature type="compositionally biased region" description="Acidic residues" evidence="1">
    <location>
        <begin position="1"/>
        <end position="12"/>
    </location>
</feature>
<dbReference type="PANTHER" id="PTHR22949:SF0">
    <property type="entry name" value="RE27538P"/>
    <property type="match status" value="1"/>
</dbReference>
<dbReference type="PANTHER" id="PTHR22949">
    <property type="entry name" value="WHITE COLLAR 2 PROTEIN WC2"/>
    <property type="match status" value="1"/>
</dbReference>
<evidence type="ECO:0000256" key="1">
    <source>
        <dbReference type="SAM" id="MobiDB-lite"/>
    </source>
</evidence>
<feature type="domain" description="DUF8032" evidence="2">
    <location>
        <begin position="239"/>
        <end position="277"/>
    </location>
</feature>
<accession>A0ABR3YXW5</accession>
<name>A0ABR3YXW5_9PEZI</name>
<reference evidence="3 4" key="1">
    <citation type="journal article" date="2024" name="IMA Fungus">
        <title>IMA Genome - F19 : A genome assembly and annotation guide to empower mycologists, including annotated draft genome sequences of Ceratocystis pirilliformis, Diaporthe australafricana, Fusarium ophioides, Paecilomyces lecythidis, and Sporothrix stenoceras.</title>
        <authorList>
            <person name="Aylward J."/>
            <person name="Wilson A.M."/>
            <person name="Visagie C.M."/>
            <person name="Spraker J."/>
            <person name="Barnes I."/>
            <person name="Buitendag C."/>
            <person name="Ceriani C."/>
            <person name="Del Mar Angel L."/>
            <person name="du Plessis D."/>
            <person name="Fuchs T."/>
            <person name="Gasser K."/>
            <person name="Kramer D."/>
            <person name="Li W."/>
            <person name="Munsamy K."/>
            <person name="Piso A."/>
            <person name="Price J.L."/>
            <person name="Sonnekus B."/>
            <person name="Thomas C."/>
            <person name="van der Nest A."/>
            <person name="van Dijk A."/>
            <person name="van Heerden A."/>
            <person name="van Vuuren N."/>
            <person name="Yilmaz N."/>
            <person name="Duong T.A."/>
            <person name="van der Merwe N.A."/>
            <person name="Wingfield M.J."/>
            <person name="Wingfield B.D."/>
        </authorList>
    </citation>
    <scope>NUCLEOTIDE SEQUENCE [LARGE SCALE GENOMIC DNA]</scope>
    <source>
        <strain evidence="3 4">CMW 5346</strain>
    </source>
</reference>
<dbReference type="EMBL" id="JAWCUI010000041">
    <property type="protein sequence ID" value="KAL1892877.1"/>
    <property type="molecule type" value="Genomic_DNA"/>
</dbReference>
<feature type="compositionally biased region" description="Acidic residues" evidence="1">
    <location>
        <begin position="169"/>
        <end position="183"/>
    </location>
</feature>
<feature type="compositionally biased region" description="Basic residues" evidence="1">
    <location>
        <begin position="190"/>
        <end position="200"/>
    </location>
</feature>
<proteinExistence type="predicted"/>
<feature type="region of interest" description="Disordered" evidence="1">
    <location>
        <begin position="1"/>
        <end position="53"/>
    </location>
</feature>
<organism evidence="3 4">
    <name type="scientific">Sporothrix stenoceras</name>
    <dbReference type="NCBI Taxonomy" id="5173"/>
    <lineage>
        <taxon>Eukaryota</taxon>
        <taxon>Fungi</taxon>
        <taxon>Dikarya</taxon>
        <taxon>Ascomycota</taxon>
        <taxon>Pezizomycotina</taxon>
        <taxon>Sordariomycetes</taxon>
        <taxon>Sordariomycetidae</taxon>
        <taxon>Ophiostomatales</taxon>
        <taxon>Ophiostomataceae</taxon>
        <taxon>Sporothrix</taxon>
    </lineage>
</organism>
<evidence type="ECO:0000313" key="4">
    <source>
        <dbReference type="Proteomes" id="UP001583186"/>
    </source>
</evidence>
<feature type="region of interest" description="Disordered" evidence="1">
    <location>
        <begin position="169"/>
        <end position="219"/>
    </location>
</feature>
<keyword evidence="4" id="KW-1185">Reference proteome</keyword>
<dbReference type="Pfam" id="PF26087">
    <property type="entry name" value="DUF8032"/>
    <property type="match status" value="1"/>
</dbReference>
<sequence>MLTTGESEDSYVDESQHHHNQAPASGAPVAPGLNAAQDSRPAHVFDSPYGGYSGGAALPPMSSSVAIAHSAGSVAGGASTKKVVAQPDGLFPDVPEAKKRKFVLVEDRGSRLRVRVTLNMVDTSEIPDSFRRSNAVCPGSFFPREMESPPPSPTGRRFFLNDLDDVEDLNLDNEDDGGDEVEASSDAGAGRRRRHHRRQRLAMSGGSDSLDGTTTMAPVPVGDAVETEMAVPRMRKALRRKQVRLNDLGCRMAWLQSRAFAGRRIFLQKALDTYRSKTCNGIQASMHDVSDIAPHYEMRVGKKKWLSCEREIELRQLSQT</sequence>
<protein>
    <recommendedName>
        <fullName evidence="2">DUF8032 domain-containing protein</fullName>
    </recommendedName>
</protein>
<evidence type="ECO:0000259" key="2">
    <source>
        <dbReference type="Pfam" id="PF26087"/>
    </source>
</evidence>
<dbReference type="Proteomes" id="UP001583186">
    <property type="component" value="Unassembled WGS sequence"/>
</dbReference>
<feature type="compositionally biased region" description="Polar residues" evidence="1">
    <location>
        <begin position="206"/>
        <end position="216"/>
    </location>
</feature>
<evidence type="ECO:0000313" key="3">
    <source>
        <dbReference type="EMBL" id="KAL1892877.1"/>
    </source>
</evidence>
<gene>
    <name evidence="3" type="ORF">Sste5346_006770</name>
</gene>